<dbReference type="InterPro" id="IPR023393">
    <property type="entry name" value="START-like_dom_sf"/>
</dbReference>
<reference evidence="3" key="1">
    <citation type="journal article" date="2013" name="Science">
        <title>The Amborella genome and the evolution of flowering plants.</title>
        <authorList>
            <consortium name="Amborella Genome Project"/>
        </authorList>
    </citation>
    <scope>NUCLEOTIDE SEQUENCE [LARGE SCALE GENOMIC DNA]</scope>
</reference>
<evidence type="ECO:0000313" key="3">
    <source>
        <dbReference type="Proteomes" id="UP000017836"/>
    </source>
</evidence>
<organism evidence="2 3">
    <name type="scientific">Amborella trichopoda</name>
    <dbReference type="NCBI Taxonomy" id="13333"/>
    <lineage>
        <taxon>Eukaryota</taxon>
        <taxon>Viridiplantae</taxon>
        <taxon>Streptophyta</taxon>
        <taxon>Embryophyta</taxon>
        <taxon>Tracheophyta</taxon>
        <taxon>Spermatophyta</taxon>
        <taxon>Magnoliopsida</taxon>
        <taxon>Amborellales</taxon>
        <taxon>Amborellaceae</taxon>
        <taxon>Amborella</taxon>
    </lineage>
</organism>
<accession>W1PI91</accession>
<dbReference type="eggNOG" id="ENOG502RXI5">
    <property type="taxonomic scope" value="Eukaryota"/>
</dbReference>
<dbReference type="AlphaFoldDB" id="W1PI91"/>
<dbReference type="PANTHER" id="PTHR33789">
    <property type="entry name" value="LACHRYMATORY-FACTOR SYNTHASE"/>
    <property type="match status" value="1"/>
</dbReference>
<dbReference type="InterPro" id="IPR019587">
    <property type="entry name" value="Polyketide_cyclase/dehydratase"/>
</dbReference>
<name>W1PI91_AMBTC</name>
<protein>
    <recommendedName>
        <fullName evidence="4">Bet v I/Major latex protein domain-containing protein</fullName>
    </recommendedName>
</protein>
<sequence length="177" mass="20241">MEDFTNNASNQEDLQGDNQLERRKWRGSVGGVVSSPIDKVWGLVSHTSRLSQWMPMVENCTTLQGKEDEPGHVRLVFGEIFPTEDGEKSWVKERMISLDKASFSYVYRMEASNFGLDGSMNSIKLVDYGEDSTLVEWSFEVDPIEGTREEIITDYLGFLYKSCIHRIERVLCNLKEG</sequence>
<dbReference type="SUPFAM" id="SSF55961">
    <property type="entry name" value="Bet v1-like"/>
    <property type="match status" value="1"/>
</dbReference>
<dbReference type="Gene3D" id="3.30.530.20">
    <property type="match status" value="1"/>
</dbReference>
<dbReference type="HOGENOM" id="CLU_101964_1_0_1"/>
<dbReference type="Pfam" id="PF10604">
    <property type="entry name" value="Polyketide_cyc2"/>
    <property type="match status" value="1"/>
</dbReference>
<dbReference type="Proteomes" id="UP000017836">
    <property type="component" value="Unassembled WGS sequence"/>
</dbReference>
<evidence type="ECO:0008006" key="4">
    <source>
        <dbReference type="Google" id="ProtNLM"/>
    </source>
</evidence>
<feature type="region of interest" description="Disordered" evidence="1">
    <location>
        <begin position="1"/>
        <end position="21"/>
    </location>
</feature>
<dbReference type="Gramene" id="ERN09682">
    <property type="protein sequence ID" value="ERN09682"/>
    <property type="gene ID" value="AMTR_s00029p00212810"/>
</dbReference>
<evidence type="ECO:0000256" key="1">
    <source>
        <dbReference type="SAM" id="MobiDB-lite"/>
    </source>
</evidence>
<gene>
    <name evidence="2" type="ORF">AMTR_s00029p00212810</name>
</gene>
<dbReference type="CDD" id="cd07821">
    <property type="entry name" value="PYR_PYL_RCAR_like"/>
    <property type="match status" value="1"/>
</dbReference>
<feature type="compositionally biased region" description="Polar residues" evidence="1">
    <location>
        <begin position="1"/>
        <end position="18"/>
    </location>
</feature>
<dbReference type="PANTHER" id="PTHR33789:SF5">
    <property type="entry name" value="BET V I_MAJOR LATEX PROTEIN DOMAIN-CONTAINING PROTEIN"/>
    <property type="match status" value="1"/>
</dbReference>
<evidence type="ECO:0000313" key="2">
    <source>
        <dbReference type="EMBL" id="ERN09682.1"/>
    </source>
</evidence>
<dbReference type="STRING" id="13333.W1PI91"/>
<keyword evidence="3" id="KW-1185">Reference proteome</keyword>
<proteinExistence type="predicted"/>
<dbReference type="InterPro" id="IPR053249">
    <property type="entry name" value="LFS"/>
</dbReference>
<dbReference type="OMA" id="CEDSIID"/>
<dbReference type="EMBL" id="KI392980">
    <property type="protein sequence ID" value="ERN09682.1"/>
    <property type="molecule type" value="Genomic_DNA"/>
</dbReference>